<sequence>MTRTRYPRIPGGWLAVVVVVAMAVPGPSPAGGQLAPRPGVSAPSRPGPADLLRAALASNPVTAPYPIEVVDRGGRAALRGVVGTKVIYDAAIRTAIASGVPFADELVIDTLAAQDVALRGAAAMAEAVPPGFAPPMPGPSYGAVGGYPPPTYMPFGPVPGGAPGLIYPPPLFGFADEPFFGLEPPVISYPPYWGALSARRLAEYRANGPAPAPFPAAGGELPPPGLVDVELDPDGVATIRGLVPTLADRVAVGQQLAQTPGITQVINLLVVEAEATSSAPADAAPPEPPAPGLFIDPRPVPPARPGPGPVPGPEGGAGPGGPAPPEADAPAPAEASPPGDLPELAGLPIRVTLRDGTATLSGDAPSAAAAMAAYLAVKRHPGVDRVVDRLRFSVPVEPGENPLRSAADLRDVEEYLGDQVRRQLDGLAEVDRVRLLGDRLEIRGRLLDPAGLRRAEATLRSTPVLRGFTIAPELVPGG</sequence>
<dbReference type="OrthoDB" id="870892at2"/>
<dbReference type="KEGG" id="tpla:ElP_21660"/>
<evidence type="ECO:0000313" key="4">
    <source>
        <dbReference type="Proteomes" id="UP000317835"/>
    </source>
</evidence>
<proteinExistence type="predicted"/>
<keyword evidence="4" id="KW-1185">Reference proteome</keyword>
<evidence type="ECO:0000313" key="3">
    <source>
        <dbReference type="EMBL" id="QDV34281.1"/>
    </source>
</evidence>
<feature type="domain" description="BON" evidence="2">
    <location>
        <begin position="344"/>
        <end position="391"/>
    </location>
</feature>
<dbReference type="Proteomes" id="UP000317835">
    <property type="component" value="Chromosome"/>
</dbReference>
<dbReference type="RefSeq" id="WP_145269069.1">
    <property type="nucleotide sequence ID" value="NZ_CP036426.1"/>
</dbReference>
<protein>
    <submittedName>
        <fullName evidence="3">BON domain protein</fullName>
    </submittedName>
</protein>
<feature type="compositionally biased region" description="Low complexity" evidence="1">
    <location>
        <begin position="328"/>
        <end position="338"/>
    </location>
</feature>
<gene>
    <name evidence="3" type="ORF">ElP_21660</name>
</gene>
<feature type="region of interest" description="Disordered" evidence="1">
    <location>
        <begin position="279"/>
        <end position="344"/>
    </location>
</feature>
<evidence type="ECO:0000259" key="2">
    <source>
        <dbReference type="Pfam" id="PF04972"/>
    </source>
</evidence>
<dbReference type="Gene3D" id="3.40.1520.20">
    <property type="match status" value="1"/>
</dbReference>
<dbReference type="EMBL" id="CP036426">
    <property type="protein sequence ID" value="QDV34281.1"/>
    <property type="molecule type" value="Genomic_DNA"/>
</dbReference>
<evidence type="ECO:0000256" key="1">
    <source>
        <dbReference type="SAM" id="MobiDB-lite"/>
    </source>
</evidence>
<feature type="compositionally biased region" description="Pro residues" evidence="1">
    <location>
        <begin position="298"/>
        <end position="312"/>
    </location>
</feature>
<dbReference type="AlphaFoldDB" id="A0A518H0D9"/>
<feature type="domain" description="BON" evidence="2">
    <location>
        <begin position="227"/>
        <end position="272"/>
    </location>
</feature>
<dbReference type="Pfam" id="PF04972">
    <property type="entry name" value="BON"/>
    <property type="match status" value="2"/>
</dbReference>
<organism evidence="3 4">
    <name type="scientific">Tautonia plasticadhaerens</name>
    <dbReference type="NCBI Taxonomy" id="2527974"/>
    <lineage>
        <taxon>Bacteria</taxon>
        <taxon>Pseudomonadati</taxon>
        <taxon>Planctomycetota</taxon>
        <taxon>Planctomycetia</taxon>
        <taxon>Isosphaerales</taxon>
        <taxon>Isosphaeraceae</taxon>
        <taxon>Tautonia</taxon>
    </lineage>
</organism>
<name>A0A518H0D9_9BACT</name>
<accession>A0A518H0D9</accession>
<reference evidence="3 4" key="1">
    <citation type="submission" date="2019-02" db="EMBL/GenBank/DDBJ databases">
        <title>Deep-cultivation of Planctomycetes and their phenomic and genomic characterization uncovers novel biology.</title>
        <authorList>
            <person name="Wiegand S."/>
            <person name="Jogler M."/>
            <person name="Boedeker C."/>
            <person name="Pinto D."/>
            <person name="Vollmers J."/>
            <person name="Rivas-Marin E."/>
            <person name="Kohn T."/>
            <person name="Peeters S.H."/>
            <person name="Heuer A."/>
            <person name="Rast P."/>
            <person name="Oberbeckmann S."/>
            <person name="Bunk B."/>
            <person name="Jeske O."/>
            <person name="Meyerdierks A."/>
            <person name="Storesund J.E."/>
            <person name="Kallscheuer N."/>
            <person name="Luecker S."/>
            <person name="Lage O.M."/>
            <person name="Pohl T."/>
            <person name="Merkel B.J."/>
            <person name="Hornburger P."/>
            <person name="Mueller R.-W."/>
            <person name="Bruemmer F."/>
            <person name="Labrenz M."/>
            <person name="Spormann A.M."/>
            <person name="Op den Camp H."/>
            <person name="Overmann J."/>
            <person name="Amann R."/>
            <person name="Jetten M.S.M."/>
            <person name="Mascher T."/>
            <person name="Medema M.H."/>
            <person name="Devos D.P."/>
            <person name="Kaster A.-K."/>
            <person name="Ovreas L."/>
            <person name="Rohde M."/>
            <person name="Galperin M.Y."/>
            <person name="Jogler C."/>
        </authorList>
    </citation>
    <scope>NUCLEOTIDE SEQUENCE [LARGE SCALE GENOMIC DNA]</scope>
    <source>
        <strain evidence="3 4">ElP</strain>
    </source>
</reference>
<dbReference type="InterPro" id="IPR007055">
    <property type="entry name" value="BON_dom"/>
</dbReference>